<dbReference type="InterPro" id="IPR037883">
    <property type="entry name" value="Knr4/Smi1-like_sf"/>
</dbReference>
<reference evidence="2 3" key="1">
    <citation type="submission" date="2017-04" db="EMBL/GenBank/DDBJ databases">
        <title>Complete genome sequence of Flavobacterium kingsejong AJ004.</title>
        <authorList>
            <person name="Lee P.C."/>
        </authorList>
    </citation>
    <scope>NUCLEOTIDE SEQUENCE [LARGE SCALE GENOMIC DNA]</scope>
    <source>
        <strain evidence="2 3">AJ004</strain>
    </source>
</reference>
<dbReference type="RefSeq" id="WP_108736032.1">
    <property type="nucleotide sequence ID" value="NZ_CP020919.1"/>
</dbReference>
<dbReference type="Proteomes" id="UP000244677">
    <property type="component" value="Chromosome"/>
</dbReference>
<dbReference type="InterPro" id="IPR018958">
    <property type="entry name" value="Knr4/Smi1-like_dom"/>
</dbReference>
<dbReference type="Pfam" id="PF09346">
    <property type="entry name" value="SMI1_KNR4"/>
    <property type="match status" value="1"/>
</dbReference>
<evidence type="ECO:0000259" key="1">
    <source>
        <dbReference type="Pfam" id="PF09346"/>
    </source>
</evidence>
<dbReference type="SUPFAM" id="SSF160631">
    <property type="entry name" value="SMI1/KNR4-like"/>
    <property type="match status" value="1"/>
</dbReference>
<dbReference type="AlphaFoldDB" id="A0A2S1LL01"/>
<evidence type="ECO:0000313" key="2">
    <source>
        <dbReference type="EMBL" id="AWG24388.1"/>
    </source>
</evidence>
<gene>
    <name evidence="2" type="ORF">FK004_03650</name>
</gene>
<sequence>MTLANALQLIPSFWDPEEPFPFGKNDHSNHIQRLQEEFKDDLPDSLLEYIRTAVPDEDVDFTNVGSTITLYGIDRLKYLQPGYNYDEKSQSPIESDWKASFFVIGDEDGDPILIDLQEPEDGILVLEHGAGSWEYGESRAATIGQFLLCSAAQHQMLMADEDPIVDDEDGFCLHPEVANWYFPKMKEWAGHYYPEWCSVFDNS</sequence>
<evidence type="ECO:0000313" key="3">
    <source>
        <dbReference type="Proteomes" id="UP000244677"/>
    </source>
</evidence>
<keyword evidence="3" id="KW-1185">Reference proteome</keyword>
<proteinExistence type="predicted"/>
<dbReference type="KEGG" id="fki:FK004_03650"/>
<name>A0A2S1LL01_9FLAO</name>
<protein>
    <recommendedName>
        <fullName evidence="1">Knr4/Smi1-like domain-containing protein</fullName>
    </recommendedName>
</protein>
<accession>A0A2S1LL01</accession>
<organism evidence="2 3">
    <name type="scientific">Flavobacterium kingsejongi</name>
    <dbReference type="NCBI Taxonomy" id="1678728"/>
    <lineage>
        <taxon>Bacteria</taxon>
        <taxon>Pseudomonadati</taxon>
        <taxon>Bacteroidota</taxon>
        <taxon>Flavobacteriia</taxon>
        <taxon>Flavobacteriales</taxon>
        <taxon>Flavobacteriaceae</taxon>
        <taxon>Flavobacterium</taxon>
    </lineage>
</organism>
<dbReference type="OrthoDB" id="880732at2"/>
<dbReference type="EMBL" id="CP020919">
    <property type="protein sequence ID" value="AWG24388.1"/>
    <property type="molecule type" value="Genomic_DNA"/>
</dbReference>
<feature type="domain" description="Knr4/Smi1-like" evidence="1">
    <location>
        <begin position="29"/>
        <end position="147"/>
    </location>
</feature>